<sequence>MVRNIFTFVFVIAAASGVLASPVKRCPPGLNCGVGPECTIYDCSTEDCASAPVCQKRDLEFVKPCPEICNAEGVCVCADQVKRDPTPINHPCPLICNEQGVCGCALETATAKA</sequence>
<evidence type="ECO:0000313" key="2">
    <source>
        <dbReference type="EMBL" id="KAK0513390.1"/>
    </source>
</evidence>
<evidence type="ECO:0000256" key="1">
    <source>
        <dbReference type="SAM" id="SignalP"/>
    </source>
</evidence>
<reference evidence="2" key="1">
    <citation type="submission" date="2023-03" db="EMBL/GenBank/DDBJ databases">
        <title>Complete genome of Cladonia borealis.</title>
        <authorList>
            <person name="Park H."/>
        </authorList>
    </citation>
    <scope>NUCLEOTIDE SEQUENCE</scope>
    <source>
        <strain evidence="2">ANT050790</strain>
    </source>
</reference>
<accession>A0AA39V8Q8</accession>
<protein>
    <submittedName>
        <fullName evidence="2">Uncharacterized protein</fullName>
    </submittedName>
</protein>
<gene>
    <name evidence="2" type="ORF">JMJ35_004376</name>
</gene>
<keyword evidence="3" id="KW-1185">Reference proteome</keyword>
<dbReference type="EMBL" id="JAFEKC020000008">
    <property type="protein sequence ID" value="KAK0513390.1"/>
    <property type="molecule type" value="Genomic_DNA"/>
</dbReference>
<dbReference type="Proteomes" id="UP001166286">
    <property type="component" value="Unassembled WGS sequence"/>
</dbReference>
<comment type="caution">
    <text evidence="2">The sequence shown here is derived from an EMBL/GenBank/DDBJ whole genome shotgun (WGS) entry which is preliminary data.</text>
</comment>
<feature type="chain" id="PRO_5041340776" evidence="1">
    <location>
        <begin position="21"/>
        <end position="113"/>
    </location>
</feature>
<evidence type="ECO:0000313" key="3">
    <source>
        <dbReference type="Proteomes" id="UP001166286"/>
    </source>
</evidence>
<dbReference type="AlphaFoldDB" id="A0AA39V8Q8"/>
<proteinExistence type="predicted"/>
<organism evidence="2 3">
    <name type="scientific">Cladonia borealis</name>
    <dbReference type="NCBI Taxonomy" id="184061"/>
    <lineage>
        <taxon>Eukaryota</taxon>
        <taxon>Fungi</taxon>
        <taxon>Dikarya</taxon>
        <taxon>Ascomycota</taxon>
        <taxon>Pezizomycotina</taxon>
        <taxon>Lecanoromycetes</taxon>
        <taxon>OSLEUM clade</taxon>
        <taxon>Lecanoromycetidae</taxon>
        <taxon>Lecanorales</taxon>
        <taxon>Lecanorineae</taxon>
        <taxon>Cladoniaceae</taxon>
        <taxon>Cladonia</taxon>
    </lineage>
</organism>
<keyword evidence="1" id="KW-0732">Signal</keyword>
<feature type="signal peptide" evidence="1">
    <location>
        <begin position="1"/>
        <end position="20"/>
    </location>
</feature>
<name>A0AA39V8Q8_9LECA</name>